<gene>
    <name evidence="3" type="primary">LOC108736808</name>
</gene>
<organism evidence="2 3">
    <name type="scientific">Agrilus planipennis</name>
    <name type="common">Emerald ash borer</name>
    <name type="synonym">Agrilus marcopoli</name>
    <dbReference type="NCBI Taxonomy" id="224129"/>
    <lineage>
        <taxon>Eukaryota</taxon>
        <taxon>Metazoa</taxon>
        <taxon>Ecdysozoa</taxon>
        <taxon>Arthropoda</taxon>
        <taxon>Hexapoda</taxon>
        <taxon>Insecta</taxon>
        <taxon>Pterygota</taxon>
        <taxon>Neoptera</taxon>
        <taxon>Endopterygota</taxon>
        <taxon>Coleoptera</taxon>
        <taxon>Polyphaga</taxon>
        <taxon>Elateriformia</taxon>
        <taxon>Buprestoidea</taxon>
        <taxon>Buprestidae</taxon>
        <taxon>Agrilinae</taxon>
        <taxon>Agrilus</taxon>
    </lineage>
</organism>
<dbReference type="RefSeq" id="XP_018324891.1">
    <property type="nucleotide sequence ID" value="XM_018469389.2"/>
</dbReference>
<keyword evidence="1" id="KW-0472">Membrane</keyword>
<proteinExistence type="predicted"/>
<keyword evidence="2" id="KW-1185">Reference proteome</keyword>
<reference evidence="3" key="1">
    <citation type="submission" date="2025-08" db="UniProtKB">
        <authorList>
            <consortium name="RefSeq"/>
        </authorList>
    </citation>
    <scope>IDENTIFICATION</scope>
    <source>
        <tissue evidence="3">Entire body</tissue>
    </source>
</reference>
<dbReference type="Proteomes" id="UP000192223">
    <property type="component" value="Unplaced"/>
</dbReference>
<keyword evidence="1" id="KW-1133">Transmembrane helix</keyword>
<evidence type="ECO:0000313" key="2">
    <source>
        <dbReference type="Proteomes" id="UP000192223"/>
    </source>
</evidence>
<evidence type="ECO:0000313" key="3">
    <source>
        <dbReference type="RefSeq" id="XP_018324891.1"/>
    </source>
</evidence>
<feature type="transmembrane region" description="Helical" evidence="1">
    <location>
        <begin position="58"/>
        <end position="76"/>
    </location>
</feature>
<dbReference type="AlphaFoldDB" id="A0A1W4WLT2"/>
<sequence>METYKQFIVKKIFANITVSRRTLLDAIFFNKSGRKSLNMDPLSSWSNFKKFHLSRYETLPIVFIMVFDICMATYFVQNTIRRADYEFIKRKYRWWERYDELLNPLQRKILWTNKFEGGCPDLFRMYDELDAAECEKATCGRI</sequence>
<protein>
    <submittedName>
        <fullName evidence="3">Uncharacterized protein LOC108736808 isoform X2</fullName>
    </submittedName>
</protein>
<dbReference type="GeneID" id="108736808"/>
<accession>A0A1W4WLT2</accession>
<keyword evidence="1" id="KW-0812">Transmembrane</keyword>
<evidence type="ECO:0000256" key="1">
    <source>
        <dbReference type="SAM" id="Phobius"/>
    </source>
</evidence>
<name>A0A1W4WLT2_AGRPL</name>